<dbReference type="EMBL" id="CAUYUJ010021726">
    <property type="protein sequence ID" value="CAK0906640.1"/>
    <property type="molecule type" value="Genomic_DNA"/>
</dbReference>
<feature type="region of interest" description="Disordered" evidence="2">
    <location>
        <begin position="1"/>
        <end position="268"/>
    </location>
</feature>
<feature type="compositionally biased region" description="Low complexity" evidence="2">
    <location>
        <begin position="540"/>
        <end position="554"/>
    </location>
</feature>
<proteinExistence type="predicted"/>
<comment type="caution">
    <text evidence="3">The sequence shown here is derived from an EMBL/GenBank/DDBJ whole genome shotgun (WGS) entry which is preliminary data.</text>
</comment>
<evidence type="ECO:0000256" key="1">
    <source>
        <dbReference type="SAM" id="Coils"/>
    </source>
</evidence>
<evidence type="ECO:0000313" key="4">
    <source>
        <dbReference type="Proteomes" id="UP001189429"/>
    </source>
</evidence>
<evidence type="ECO:0000313" key="3">
    <source>
        <dbReference type="EMBL" id="CAK0906640.1"/>
    </source>
</evidence>
<keyword evidence="1" id="KW-0175">Coiled coil</keyword>
<sequence>MARPRGHGKEAPHPRALSTAWSSTPSDRSRLQPAARSAESCGGGGGARQPSAGQPANKQARAQGADGTTLLWGRGCHTCGSAAPVRRPCATPRPGGEEEAPQWPRRGACGCCRFPGGPMPRDGARRRSDSRGGYRGCAGGPRQDGPRARRGSGSRSRGDRRREDGRSGDRRGDRRASDRHGERRGDDRGDSRRGDGRRGEGHGEHAVRGQENPAQAERRRARASRSPERGRRDNDAPARARPASLARSRSRDSSSPRRTPPRRLARVSAFDQTVAEPEELTSLQKLAVLTEENPAVALALPSAGGRLLAGADATSGAGALALAVPVPAAQATAQRQAYPPNPELEAFLVRHPLEAHAATKLRSMPPDQVHMIISMSLQGARDATAVICGRIRNIDKFAGGIHMGARSGAKALQGPFMQPPAGLSGVVTTIVPDDPPPDPAVKDEELDAVVAQITSDASQTTRRAKSSKGEANAYLAKGKASFKTPFASRQVRRAPSPPKKAENAQPEEPSQLRPVLFSPGTAQNEQFGGVRPAPQDGGRETLAPPTLPAEEPAAASPPAPAPEAAAAAAAVGGLTLEGPALIAAKAALATCRMPGGDAPGLSDTAPADPSEDTALRQAYTHGLHEVLAASLAGTQPGALLEALGSATGVGPLQMVAPVAQMVSPQELAERGRVATQAVVLAAAAAAATQAAQVAAELEVLTRAAENTSKEVHEAMRALGVAGAQLAAAAPAAPSAKQAPPPSSKVSSLLLPQIPKLPPMPQFGAPLSGKSAPPGRPPAGEANARLLLEVAPAGLAAPTRAGSSMAEMLIKAAGAARAAPTRAGPSIAEVLEKVQQTMVAGRPPNATAATLGGLPSATIAAGPCGTAGEAARRQYEALVGAGVLLPKPAVATGRKQ</sequence>
<feature type="coiled-coil region" evidence="1">
    <location>
        <begin position="690"/>
        <end position="717"/>
    </location>
</feature>
<feature type="compositionally biased region" description="Basic and acidic residues" evidence="2">
    <location>
        <begin position="122"/>
        <end position="132"/>
    </location>
</feature>
<gene>
    <name evidence="3" type="ORF">PCOR1329_LOCUS81898</name>
</gene>
<feature type="compositionally biased region" description="Basic and acidic residues" evidence="2">
    <location>
        <begin position="225"/>
        <end position="238"/>
    </location>
</feature>
<keyword evidence="4" id="KW-1185">Reference proteome</keyword>
<evidence type="ECO:0000256" key="2">
    <source>
        <dbReference type="SAM" id="MobiDB-lite"/>
    </source>
</evidence>
<evidence type="ECO:0008006" key="5">
    <source>
        <dbReference type="Google" id="ProtNLM"/>
    </source>
</evidence>
<reference evidence="3" key="1">
    <citation type="submission" date="2023-10" db="EMBL/GenBank/DDBJ databases">
        <authorList>
            <person name="Chen Y."/>
            <person name="Shah S."/>
            <person name="Dougan E. K."/>
            <person name="Thang M."/>
            <person name="Chan C."/>
        </authorList>
    </citation>
    <scope>NUCLEOTIDE SEQUENCE [LARGE SCALE GENOMIC DNA]</scope>
</reference>
<protein>
    <recommendedName>
        <fullName evidence="5">RNA helicase</fullName>
    </recommendedName>
</protein>
<organism evidence="3 4">
    <name type="scientific">Prorocentrum cordatum</name>
    <dbReference type="NCBI Taxonomy" id="2364126"/>
    <lineage>
        <taxon>Eukaryota</taxon>
        <taxon>Sar</taxon>
        <taxon>Alveolata</taxon>
        <taxon>Dinophyceae</taxon>
        <taxon>Prorocentrales</taxon>
        <taxon>Prorocentraceae</taxon>
        <taxon>Prorocentrum</taxon>
    </lineage>
</organism>
<name>A0ABN9Y2F2_9DINO</name>
<feature type="region of interest" description="Disordered" evidence="2">
    <location>
        <begin position="484"/>
        <end position="561"/>
    </location>
</feature>
<accession>A0ABN9Y2F2</accession>
<feature type="compositionally biased region" description="Basic and acidic residues" evidence="2">
    <location>
        <begin position="156"/>
        <end position="208"/>
    </location>
</feature>
<dbReference type="Proteomes" id="UP001189429">
    <property type="component" value="Unassembled WGS sequence"/>
</dbReference>